<protein>
    <submittedName>
        <fullName evidence="1">Uncharacterized protein</fullName>
    </submittedName>
</protein>
<dbReference type="EMBL" id="UZAL01036451">
    <property type="protein sequence ID" value="VDP69856.1"/>
    <property type="molecule type" value="Genomic_DNA"/>
</dbReference>
<evidence type="ECO:0000313" key="2">
    <source>
        <dbReference type="Proteomes" id="UP000269396"/>
    </source>
</evidence>
<dbReference type="Proteomes" id="UP000269396">
    <property type="component" value="Unassembled WGS sequence"/>
</dbReference>
<sequence>MRLHDFKSFLSSIHTNSALRFTPQTVSRTLLSAAVAFVISVAFSNSSSDLFKAAMPFSMSR</sequence>
<keyword evidence="2" id="KW-1185">Reference proteome</keyword>
<gene>
    <name evidence="1" type="ORF">SMTD_LOCUS15897</name>
</gene>
<dbReference type="AlphaFoldDB" id="A0A3P8JTE2"/>
<name>A0A3P8JTE2_9TREM</name>
<proteinExistence type="predicted"/>
<organism evidence="1 2">
    <name type="scientific">Schistosoma mattheei</name>
    <dbReference type="NCBI Taxonomy" id="31246"/>
    <lineage>
        <taxon>Eukaryota</taxon>
        <taxon>Metazoa</taxon>
        <taxon>Spiralia</taxon>
        <taxon>Lophotrochozoa</taxon>
        <taxon>Platyhelminthes</taxon>
        <taxon>Trematoda</taxon>
        <taxon>Digenea</taxon>
        <taxon>Strigeidida</taxon>
        <taxon>Schistosomatoidea</taxon>
        <taxon>Schistosomatidae</taxon>
        <taxon>Schistosoma</taxon>
    </lineage>
</organism>
<accession>A0A3P8JTE2</accession>
<reference evidence="1 2" key="1">
    <citation type="submission" date="2018-11" db="EMBL/GenBank/DDBJ databases">
        <authorList>
            <consortium name="Pathogen Informatics"/>
        </authorList>
    </citation>
    <scope>NUCLEOTIDE SEQUENCE [LARGE SCALE GENOMIC DNA]</scope>
    <source>
        <strain>Denwood</strain>
        <strain evidence="2">Zambia</strain>
    </source>
</reference>
<evidence type="ECO:0000313" key="1">
    <source>
        <dbReference type="EMBL" id="VDP69856.1"/>
    </source>
</evidence>